<sequence>MQTIDRHDFDKATADAAAERIAKEVLDLRERIETDRATVARLLELSLDEAGHLAATDPAAAWLDTYVAFGRAMQAGCALFLLTTGSGRVEFRIEDEVRHSTAGPIDGADLSAWTTATYLSIVCRERQRTAALAEVDLDSLRTTTDEYPRRWAGVLRTYCNRGEGLIDQLLDAMQATEPESLREIDPQRALKLDFPVMELFYRLTQRDADGFNESLAKALELHKEYWSARPGDPRGAIALGPLAVACLARQSRIWVEVESAYLPNILLTADRVGEVTL</sequence>
<evidence type="ECO:0000313" key="1">
    <source>
        <dbReference type="EMBL" id="ALG06034.1"/>
    </source>
</evidence>
<dbReference type="RefSeq" id="WP_054288010.1">
    <property type="nucleotide sequence ID" value="NZ_CP012752.1"/>
</dbReference>
<protein>
    <submittedName>
        <fullName evidence="1">Uncharacterized protein</fullName>
    </submittedName>
</protein>
<proteinExistence type="predicted"/>
<dbReference type="OrthoDB" id="3476420at2"/>
<name>A0A0N9HT43_9PSEU</name>
<dbReference type="Pfam" id="PF15575">
    <property type="entry name" value="Imm49"/>
    <property type="match status" value="1"/>
</dbReference>
<reference evidence="1 2" key="1">
    <citation type="submission" date="2015-07" db="EMBL/GenBank/DDBJ databases">
        <title>Genome sequencing of Kibdelosporangium phytohabitans.</title>
        <authorList>
            <person name="Qin S."/>
            <person name="Xing K."/>
        </authorList>
    </citation>
    <scope>NUCLEOTIDE SEQUENCE [LARGE SCALE GENOMIC DNA]</scope>
    <source>
        <strain evidence="1 2">KLBMP1111</strain>
    </source>
</reference>
<dbReference type="InterPro" id="IPR029074">
    <property type="entry name" value="Imm49"/>
</dbReference>
<keyword evidence="2" id="KW-1185">Reference proteome</keyword>
<accession>A0A0N9HT43</accession>
<dbReference type="STRING" id="860235.AOZ06_03070"/>
<dbReference type="AlphaFoldDB" id="A0A0N9HT43"/>
<evidence type="ECO:0000313" key="2">
    <source>
        <dbReference type="Proteomes" id="UP000063699"/>
    </source>
</evidence>
<organism evidence="1 2">
    <name type="scientific">Kibdelosporangium phytohabitans</name>
    <dbReference type="NCBI Taxonomy" id="860235"/>
    <lineage>
        <taxon>Bacteria</taxon>
        <taxon>Bacillati</taxon>
        <taxon>Actinomycetota</taxon>
        <taxon>Actinomycetes</taxon>
        <taxon>Pseudonocardiales</taxon>
        <taxon>Pseudonocardiaceae</taxon>
        <taxon>Kibdelosporangium</taxon>
    </lineage>
</organism>
<dbReference type="EMBL" id="CP012752">
    <property type="protein sequence ID" value="ALG06034.1"/>
    <property type="molecule type" value="Genomic_DNA"/>
</dbReference>
<dbReference type="Proteomes" id="UP000063699">
    <property type="component" value="Chromosome"/>
</dbReference>
<dbReference type="KEGG" id="kphy:AOZ06_03070"/>
<gene>
    <name evidence="1" type="ORF">AOZ06_03070</name>
</gene>